<feature type="transmembrane region" description="Helical" evidence="1">
    <location>
        <begin position="48"/>
        <end position="72"/>
    </location>
</feature>
<dbReference type="OrthoDB" id="2213137at2759"/>
<accession>A0A1C1C9M7</accession>
<protein>
    <submittedName>
        <fullName evidence="2">Uncharacterized protein</fullName>
    </submittedName>
</protein>
<keyword evidence="1" id="KW-0472">Membrane</keyword>
<reference evidence="3" key="1">
    <citation type="submission" date="2015-07" db="EMBL/GenBank/DDBJ databases">
        <authorList>
            <person name="Teixeira M.M."/>
            <person name="Souza R.C."/>
            <person name="Almeida L.G."/>
            <person name="Vicente V.A."/>
            <person name="de Hoog S."/>
            <person name="Bocca A.L."/>
            <person name="de Almeida S.R."/>
            <person name="Vasconcelos A.T."/>
            <person name="Felipe M.S."/>
        </authorList>
    </citation>
    <scope>NUCLEOTIDE SEQUENCE [LARGE SCALE GENOMIC DNA]</scope>
    <source>
        <strain evidence="3">KSF</strain>
    </source>
</reference>
<evidence type="ECO:0000313" key="2">
    <source>
        <dbReference type="EMBL" id="OCT45142.1"/>
    </source>
</evidence>
<keyword evidence="1" id="KW-0812">Transmembrane</keyword>
<dbReference type="Proteomes" id="UP000094526">
    <property type="component" value="Unassembled WGS sequence"/>
</dbReference>
<gene>
    <name evidence="2" type="ORF">CLCR_06247</name>
</gene>
<evidence type="ECO:0000256" key="1">
    <source>
        <dbReference type="SAM" id="Phobius"/>
    </source>
</evidence>
<name>A0A1C1C9M7_9EURO</name>
<organism evidence="2 3">
    <name type="scientific">Cladophialophora carrionii</name>
    <dbReference type="NCBI Taxonomy" id="86049"/>
    <lineage>
        <taxon>Eukaryota</taxon>
        <taxon>Fungi</taxon>
        <taxon>Dikarya</taxon>
        <taxon>Ascomycota</taxon>
        <taxon>Pezizomycotina</taxon>
        <taxon>Eurotiomycetes</taxon>
        <taxon>Chaetothyriomycetidae</taxon>
        <taxon>Chaetothyriales</taxon>
        <taxon>Herpotrichiellaceae</taxon>
        <taxon>Cladophialophora</taxon>
    </lineage>
</organism>
<keyword evidence="3" id="KW-1185">Reference proteome</keyword>
<comment type="caution">
    <text evidence="2">The sequence shown here is derived from an EMBL/GenBank/DDBJ whole genome shotgun (WGS) entry which is preliminary data.</text>
</comment>
<sequence length="192" mass="20976">MAIMLIGSPFISLGLQRFPTLRRMGGCAGLAIMFSGLLIASSTDSSTVLLWTQGVMYGFGALLVYFPAMFLIDEAMARHWVGIWVIAFHPELGNEPGIAGESPKELEDVVDYYSRRSSSTRKKLGTASQVVAIEVTGGGQHAILQYCYEPDDRDYHCKLRTDAKPVAVLRASHRRSSQVTSATGRTEPAYIG</sequence>
<dbReference type="VEuPathDB" id="FungiDB:CLCR_06247"/>
<feature type="transmembrane region" description="Helical" evidence="1">
    <location>
        <begin position="21"/>
        <end position="42"/>
    </location>
</feature>
<keyword evidence="1" id="KW-1133">Transmembrane helix</keyword>
<dbReference type="EMBL" id="LGRB01000020">
    <property type="protein sequence ID" value="OCT45142.1"/>
    <property type="molecule type" value="Genomic_DNA"/>
</dbReference>
<dbReference type="AlphaFoldDB" id="A0A1C1C9M7"/>
<evidence type="ECO:0000313" key="3">
    <source>
        <dbReference type="Proteomes" id="UP000094526"/>
    </source>
</evidence>
<dbReference type="VEuPathDB" id="FungiDB:G647_07806"/>
<proteinExistence type="predicted"/>